<dbReference type="PANTHER" id="PTHR24329:SF543">
    <property type="entry name" value="FI01017P-RELATED"/>
    <property type="match status" value="1"/>
</dbReference>
<keyword evidence="5 6" id="KW-0539">Nucleus</keyword>
<dbReference type="EMBL" id="JACEFF010000144">
    <property type="protein sequence ID" value="KAH9643261.1"/>
    <property type="molecule type" value="Genomic_DNA"/>
</dbReference>
<evidence type="ECO:0000313" key="10">
    <source>
        <dbReference type="EMBL" id="KAH9643261.1"/>
    </source>
</evidence>
<dbReference type="PROSITE" id="PS50071">
    <property type="entry name" value="HOMEOBOX_2"/>
    <property type="match status" value="1"/>
</dbReference>
<keyword evidence="3 6" id="KW-0238">DNA-binding</keyword>
<accession>A0A922SMY0</accession>
<protein>
    <recommendedName>
        <fullName evidence="9">Homeobox domain-containing protein</fullName>
    </recommendedName>
</protein>
<organism evidence="10 11">
    <name type="scientific">Spodoptera exigua</name>
    <name type="common">Beet armyworm</name>
    <name type="synonym">Noctua fulgens</name>
    <dbReference type="NCBI Taxonomy" id="7107"/>
    <lineage>
        <taxon>Eukaryota</taxon>
        <taxon>Metazoa</taxon>
        <taxon>Ecdysozoa</taxon>
        <taxon>Arthropoda</taxon>
        <taxon>Hexapoda</taxon>
        <taxon>Insecta</taxon>
        <taxon>Pterygota</taxon>
        <taxon>Neoptera</taxon>
        <taxon>Endopterygota</taxon>
        <taxon>Lepidoptera</taxon>
        <taxon>Glossata</taxon>
        <taxon>Ditrysia</taxon>
        <taxon>Noctuoidea</taxon>
        <taxon>Noctuidae</taxon>
        <taxon>Amphipyrinae</taxon>
        <taxon>Spodoptera</taxon>
    </lineage>
</organism>
<evidence type="ECO:0000256" key="7">
    <source>
        <dbReference type="RuleBase" id="RU000682"/>
    </source>
</evidence>
<dbReference type="PANTHER" id="PTHR24329">
    <property type="entry name" value="HOMEOBOX PROTEIN ARISTALESS"/>
    <property type="match status" value="1"/>
</dbReference>
<dbReference type="SMART" id="SM00389">
    <property type="entry name" value="HOX"/>
    <property type="match status" value="1"/>
</dbReference>
<dbReference type="InterPro" id="IPR009057">
    <property type="entry name" value="Homeodomain-like_sf"/>
</dbReference>
<dbReference type="Gene3D" id="1.10.10.60">
    <property type="entry name" value="Homeodomain-like"/>
    <property type="match status" value="1"/>
</dbReference>
<dbReference type="Gene3D" id="3.30.870.10">
    <property type="entry name" value="Endonuclease Chain A"/>
    <property type="match status" value="1"/>
</dbReference>
<feature type="region of interest" description="Disordered" evidence="8">
    <location>
        <begin position="103"/>
        <end position="138"/>
    </location>
</feature>
<evidence type="ECO:0000256" key="8">
    <source>
        <dbReference type="SAM" id="MobiDB-lite"/>
    </source>
</evidence>
<keyword evidence="4 6" id="KW-0371">Homeobox</keyword>
<evidence type="ECO:0000256" key="5">
    <source>
        <dbReference type="ARBA" id="ARBA00023242"/>
    </source>
</evidence>
<dbReference type="InterPro" id="IPR001356">
    <property type="entry name" value="HD"/>
</dbReference>
<dbReference type="InterPro" id="IPR017970">
    <property type="entry name" value="Homeobox_CS"/>
</dbReference>
<evidence type="ECO:0000313" key="11">
    <source>
        <dbReference type="Proteomes" id="UP000814243"/>
    </source>
</evidence>
<sequence length="519" mass="60647">MEQNKDIRQPITKNYDPKSQNTVNYNVNSGNYTETNHNLFQMIKCHEDSLLRLHHLTAGRQINGSYDASYQNDIAWYPKDLQRPYIKPVDYLAYEDMRRKYEEKGGKERESQKESEEERDVKSDDRKKPRRNRTTFTSQQLAALEKVFEKTHYPDAFVREDLAARVNLTEARVQVWFQNRRAKFRRNERSALSTHRSSTNQNSPEPIAVPIGIPHQDPRQDFARNSKEPWLHHFQANNLNLNLGLPITNTGIYQNDYSLMMQNVSNRQYVQNTNSLIGQSVVGYGSTTDNGYSSCSLIGGYSGSLQPAHHSSYNLNLSQTLFMVLSFAFFARAAYNYFVKKKEDNGKREIHEVIMFSYGSEEIKKSKFSRCMISASMDRLLHYLSQPRYNLDICMYVWSNQDITNIIMKLHYRGVKLRVIVDADMAFAPGSNIRKLEKQRIPVRWMKSTNLMHHKFCLIDTLSEDPSSTPYLMAGSLNWTNQALWGNYEDCLVTSQKQLVEHYQREFERLWVLFKPIVK</sequence>
<evidence type="ECO:0000256" key="6">
    <source>
        <dbReference type="PROSITE-ProRule" id="PRU00108"/>
    </source>
</evidence>
<name>A0A922SMY0_SPOEX</name>
<evidence type="ECO:0000256" key="2">
    <source>
        <dbReference type="ARBA" id="ARBA00022473"/>
    </source>
</evidence>
<dbReference type="SUPFAM" id="SSF46689">
    <property type="entry name" value="Homeodomain-like"/>
    <property type="match status" value="1"/>
</dbReference>
<dbReference type="FunFam" id="1.10.10.60:FF:000066">
    <property type="entry name" value="Paired mesoderm homeobox protein 1"/>
    <property type="match status" value="1"/>
</dbReference>
<dbReference type="Pfam" id="PF13091">
    <property type="entry name" value="PLDc_2"/>
    <property type="match status" value="1"/>
</dbReference>
<evidence type="ECO:0000256" key="4">
    <source>
        <dbReference type="ARBA" id="ARBA00023155"/>
    </source>
</evidence>
<feature type="region of interest" description="Disordered" evidence="8">
    <location>
        <begin position="187"/>
        <end position="207"/>
    </location>
</feature>
<gene>
    <name evidence="10" type="ORF">HF086_010537</name>
</gene>
<dbReference type="SUPFAM" id="SSF56024">
    <property type="entry name" value="Phospholipase D/nuclease"/>
    <property type="match status" value="1"/>
</dbReference>
<dbReference type="PROSITE" id="PS00027">
    <property type="entry name" value="HOMEOBOX_1"/>
    <property type="match status" value="1"/>
</dbReference>
<reference evidence="10" key="1">
    <citation type="journal article" date="2021" name="G3 (Bethesda)">
        <title>Genome and transcriptome analysis of the beet armyworm Spodoptera exigua reveals targets for pest control. .</title>
        <authorList>
            <person name="Simon S."/>
            <person name="Breeschoten T."/>
            <person name="Jansen H.J."/>
            <person name="Dirks R.P."/>
            <person name="Schranz M.E."/>
            <person name="Ros V.I.D."/>
        </authorList>
    </citation>
    <scope>NUCLEOTIDE SEQUENCE</scope>
    <source>
        <strain evidence="10">TB_SE_WUR_2020</strain>
    </source>
</reference>
<dbReference type="InterPro" id="IPR050649">
    <property type="entry name" value="Paired_Homeobox_TFs"/>
</dbReference>
<feature type="compositionally biased region" description="Basic and acidic residues" evidence="8">
    <location>
        <begin position="103"/>
        <end position="127"/>
    </location>
</feature>
<dbReference type="CDD" id="cd00086">
    <property type="entry name" value="homeodomain"/>
    <property type="match status" value="1"/>
</dbReference>
<dbReference type="GO" id="GO:0005634">
    <property type="term" value="C:nucleus"/>
    <property type="evidence" value="ECO:0007669"/>
    <property type="project" value="UniProtKB-SubCell"/>
</dbReference>
<evidence type="ECO:0000259" key="9">
    <source>
        <dbReference type="PROSITE" id="PS50071"/>
    </source>
</evidence>
<comment type="caution">
    <text evidence="10">The sequence shown here is derived from an EMBL/GenBank/DDBJ whole genome shotgun (WGS) entry which is preliminary data.</text>
</comment>
<feature type="DNA-binding region" description="Homeobox" evidence="6">
    <location>
        <begin position="129"/>
        <end position="188"/>
    </location>
</feature>
<dbReference type="Pfam" id="PF00046">
    <property type="entry name" value="Homeodomain"/>
    <property type="match status" value="1"/>
</dbReference>
<evidence type="ECO:0000256" key="3">
    <source>
        <dbReference type="ARBA" id="ARBA00023125"/>
    </source>
</evidence>
<comment type="subcellular location">
    <subcellularLocation>
        <location evidence="1 6 7">Nucleus</location>
    </subcellularLocation>
</comment>
<evidence type="ECO:0000256" key="1">
    <source>
        <dbReference type="ARBA" id="ARBA00004123"/>
    </source>
</evidence>
<dbReference type="InterPro" id="IPR025202">
    <property type="entry name" value="PLD-like_dom"/>
</dbReference>
<feature type="compositionally biased region" description="Polar residues" evidence="8">
    <location>
        <begin position="190"/>
        <end position="204"/>
    </location>
</feature>
<proteinExistence type="predicted"/>
<dbReference type="Proteomes" id="UP000814243">
    <property type="component" value="Unassembled WGS sequence"/>
</dbReference>
<feature type="region of interest" description="Disordered" evidence="8">
    <location>
        <begin position="1"/>
        <end position="20"/>
    </location>
</feature>
<dbReference type="AlphaFoldDB" id="A0A922SMY0"/>
<dbReference type="GO" id="GO:0000981">
    <property type="term" value="F:DNA-binding transcription factor activity, RNA polymerase II-specific"/>
    <property type="evidence" value="ECO:0007669"/>
    <property type="project" value="InterPro"/>
</dbReference>
<keyword evidence="2" id="KW-0217">Developmental protein</keyword>
<feature type="domain" description="Homeobox" evidence="9">
    <location>
        <begin position="127"/>
        <end position="187"/>
    </location>
</feature>
<dbReference type="GO" id="GO:0000977">
    <property type="term" value="F:RNA polymerase II transcription regulatory region sequence-specific DNA binding"/>
    <property type="evidence" value="ECO:0007669"/>
    <property type="project" value="TreeGrafter"/>
</dbReference>